<comment type="caution">
    <text evidence="9">The sequence shown here is derived from an EMBL/GenBank/DDBJ whole genome shotgun (WGS) entry which is preliminary data.</text>
</comment>
<dbReference type="Pfam" id="PF02687">
    <property type="entry name" value="FtsX"/>
    <property type="match status" value="2"/>
</dbReference>
<evidence type="ECO:0000256" key="2">
    <source>
        <dbReference type="ARBA" id="ARBA00005236"/>
    </source>
</evidence>
<feature type="transmembrane region" description="Helical" evidence="7">
    <location>
        <begin position="655"/>
        <end position="675"/>
    </location>
</feature>
<evidence type="ECO:0000256" key="7">
    <source>
        <dbReference type="SAM" id="Phobius"/>
    </source>
</evidence>
<keyword evidence="6 7" id="KW-0472">Membrane</keyword>
<feature type="transmembrane region" description="Helical" evidence="7">
    <location>
        <begin position="273"/>
        <end position="292"/>
    </location>
</feature>
<keyword evidence="4 7" id="KW-0812">Transmembrane</keyword>
<evidence type="ECO:0000256" key="1">
    <source>
        <dbReference type="ARBA" id="ARBA00004651"/>
    </source>
</evidence>
<proteinExistence type="inferred from homology"/>
<organism evidence="9 10">
    <name type="scientific">Lutibaculum baratangense AMV1</name>
    <dbReference type="NCBI Taxonomy" id="631454"/>
    <lineage>
        <taxon>Bacteria</taxon>
        <taxon>Pseudomonadati</taxon>
        <taxon>Pseudomonadota</taxon>
        <taxon>Alphaproteobacteria</taxon>
        <taxon>Hyphomicrobiales</taxon>
        <taxon>Tepidamorphaceae</taxon>
        <taxon>Lutibaculum</taxon>
    </lineage>
</organism>
<comment type="subcellular location">
    <subcellularLocation>
        <location evidence="1">Cell membrane</location>
        <topology evidence="1">Multi-pass membrane protein</topology>
    </subcellularLocation>
</comment>
<evidence type="ECO:0000259" key="8">
    <source>
        <dbReference type="Pfam" id="PF02687"/>
    </source>
</evidence>
<evidence type="ECO:0000256" key="5">
    <source>
        <dbReference type="ARBA" id="ARBA00022989"/>
    </source>
</evidence>
<feature type="transmembrane region" description="Helical" evidence="7">
    <location>
        <begin position="359"/>
        <end position="380"/>
    </location>
</feature>
<dbReference type="PANTHER" id="PTHR30489">
    <property type="entry name" value="LIPOPROTEIN-RELEASING SYSTEM TRANSMEMBRANE PROTEIN LOLE"/>
    <property type="match status" value="1"/>
</dbReference>
<dbReference type="InterPro" id="IPR003838">
    <property type="entry name" value="ABC3_permease_C"/>
</dbReference>
<dbReference type="GO" id="GO:0044874">
    <property type="term" value="P:lipoprotein localization to outer membrane"/>
    <property type="evidence" value="ECO:0007669"/>
    <property type="project" value="TreeGrafter"/>
</dbReference>
<protein>
    <submittedName>
        <fullName evidence="9">ABC-type antimicrobial peptide transport system, permease component</fullName>
    </submittedName>
</protein>
<feature type="transmembrane region" description="Helical" evidence="7">
    <location>
        <begin position="15"/>
        <end position="40"/>
    </location>
</feature>
<feature type="transmembrane region" description="Helical" evidence="7">
    <location>
        <begin position="435"/>
        <end position="454"/>
    </location>
</feature>
<feature type="transmembrane region" description="Helical" evidence="7">
    <location>
        <begin position="312"/>
        <end position="338"/>
    </location>
</feature>
<accession>V4TAA4</accession>
<dbReference type="AlphaFoldDB" id="V4TAA4"/>
<dbReference type="PANTHER" id="PTHR30489:SF0">
    <property type="entry name" value="LIPOPROTEIN-RELEASING SYSTEM TRANSMEMBRANE PROTEIN LOLE"/>
    <property type="match status" value="1"/>
</dbReference>
<dbReference type="Proteomes" id="UP000017819">
    <property type="component" value="Unassembled WGS sequence"/>
</dbReference>
<feature type="domain" description="ABC3 transporter permease C-terminal" evidence="8">
    <location>
        <begin position="271"/>
        <end position="378"/>
    </location>
</feature>
<keyword evidence="10" id="KW-1185">Reference proteome</keyword>
<dbReference type="eggNOG" id="COG0577">
    <property type="taxonomic scope" value="Bacteria"/>
</dbReference>
<evidence type="ECO:0000313" key="10">
    <source>
        <dbReference type="Proteomes" id="UP000017819"/>
    </source>
</evidence>
<evidence type="ECO:0000313" key="9">
    <source>
        <dbReference type="EMBL" id="ESR23378.1"/>
    </source>
</evidence>
<keyword evidence="3" id="KW-1003">Cell membrane</keyword>
<dbReference type="STRING" id="631454.N177_3446"/>
<feature type="transmembrane region" description="Helical" evidence="7">
    <location>
        <begin position="705"/>
        <end position="732"/>
    </location>
</feature>
<feature type="transmembrane region" description="Helical" evidence="7">
    <location>
        <begin position="752"/>
        <end position="770"/>
    </location>
</feature>
<gene>
    <name evidence="9" type="ORF">N177_3446</name>
</gene>
<comment type="similarity">
    <text evidence="2">Belongs to the ABC-4 integral membrane protein family. LolC/E subfamily.</text>
</comment>
<dbReference type="RefSeq" id="WP_023433564.1">
    <property type="nucleotide sequence ID" value="NZ_AWXZ01000039.1"/>
</dbReference>
<dbReference type="EMBL" id="AWXZ01000039">
    <property type="protein sequence ID" value="ESR23378.1"/>
    <property type="molecule type" value="Genomic_DNA"/>
</dbReference>
<keyword evidence="5 7" id="KW-1133">Transmembrane helix</keyword>
<evidence type="ECO:0000256" key="3">
    <source>
        <dbReference type="ARBA" id="ARBA00022475"/>
    </source>
</evidence>
<dbReference type="InterPro" id="IPR051447">
    <property type="entry name" value="Lipoprotein-release_system"/>
</dbReference>
<dbReference type="OrthoDB" id="5137249at2"/>
<dbReference type="PATRIC" id="fig|631454.5.peg.3406"/>
<dbReference type="GO" id="GO:0098797">
    <property type="term" value="C:plasma membrane protein complex"/>
    <property type="evidence" value="ECO:0007669"/>
    <property type="project" value="TreeGrafter"/>
</dbReference>
<evidence type="ECO:0000256" key="6">
    <source>
        <dbReference type="ARBA" id="ARBA00023136"/>
    </source>
</evidence>
<reference evidence="9 10" key="1">
    <citation type="journal article" date="2014" name="Genome Announc.">
        <title>Draft Genome Sequence of Lutibaculum baratangense Strain AMV1T, Isolated from a Mud Volcano in Andamans, India.</title>
        <authorList>
            <person name="Singh A."/>
            <person name="Sreenivas A."/>
            <person name="Sathyanarayana Reddy G."/>
            <person name="Pinnaka A.K."/>
            <person name="Shivaji S."/>
        </authorList>
    </citation>
    <scope>NUCLEOTIDE SEQUENCE [LARGE SCALE GENOMIC DNA]</scope>
    <source>
        <strain evidence="9 10">AMV1</strain>
    </source>
</reference>
<name>V4TAA4_9HYPH</name>
<feature type="domain" description="ABC3 transporter permease C-terminal" evidence="8">
    <location>
        <begin position="661"/>
        <end position="773"/>
    </location>
</feature>
<evidence type="ECO:0000256" key="4">
    <source>
        <dbReference type="ARBA" id="ARBA00022692"/>
    </source>
</evidence>
<sequence>MTALDRKVLRDLGRLWAQALAVALVLASGVATLVLAMGAYRSLDETREAYYERYRFGHVFAHATRAPDSLIVRIAAIEGVAAVEGRVVESVLLDVPGLEAPATAIAVSLPDHGEPSVNRLYLRTGRLPEPGRPDEVAVNENFATENRLSPGSAISALMDGVKRTLTITGTVLSPEYVYALGPGSLVPDNRHFGILFMSRRALGSVFDMEGAFDDLSLRLLRGADEQSVIAALDLLLAPYGGTGAYGRKDQLSHAFLDGELTQLLAMARIIPPIFLLVSAYLINMILSRLIALEREQVGLLKALGYSGLQIGVHYLKLVVVIACVGVVVGFAAGTWLGAGLTRLYGEFYSFPFLIFQWSVGTYLAAGAVGIAAAVVGALRAVHGAVALPPAIAMRPPAPPVFHHISFDVFGRLGLFSQLTVMALRHLWRWPLRAALSALGTSLAVSLLVVALFSFDSVEFMVDMLFFQSDRQDATISFAHARPPAVREAVLQLPGVMAAEPFQAVPVLLRHGHRERRLAITGKPMATDLSRVLDLDLQPVVLPETGLVLSERVAAILDVQRGDLVEVELLEGHRRSVRVPVAEVIQSYLGLMVFMNLEALWKLTGEGPRVSGMHVAIDEAKLSALYAAVKETPVVGSVALLDATRLKFRETIEQNMLVMTTVYVVLSVIIAFGVVYNSARIQLSERARELAGLRVLGFTRWEVSRVLLVELAIVTVLAQPLGWALGYGFAYAVIAGFESDLYRVPFVVERDTFAVASLVVMAAATASALLVRRRVDTLDLIRVLKTRD</sequence>